<dbReference type="InterPro" id="IPR012317">
    <property type="entry name" value="Poly(ADP-ribose)pol_cat_dom"/>
</dbReference>
<dbReference type="OrthoDB" id="6133115at2759"/>
<organism evidence="9 10">
    <name type="scientific">Megalops atlanticus</name>
    <name type="common">Tarpon</name>
    <name type="synonym">Clupea gigantea</name>
    <dbReference type="NCBI Taxonomy" id="7932"/>
    <lineage>
        <taxon>Eukaryota</taxon>
        <taxon>Metazoa</taxon>
        <taxon>Chordata</taxon>
        <taxon>Craniata</taxon>
        <taxon>Vertebrata</taxon>
        <taxon>Euteleostomi</taxon>
        <taxon>Actinopterygii</taxon>
        <taxon>Neopterygii</taxon>
        <taxon>Teleostei</taxon>
        <taxon>Elopiformes</taxon>
        <taxon>Megalopidae</taxon>
        <taxon>Megalops</taxon>
    </lineage>
</organism>
<dbReference type="Gene3D" id="3.90.228.10">
    <property type="match status" value="1"/>
</dbReference>
<dbReference type="PROSITE" id="PS51059">
    <property type="entry name" value="PARP_CATALYTIC"/>
    <property type="match status" value="1"/>
</dbReference>
<keyword evidence="3" id="KW-0808">Transferase</keyword>
<dbReference type="SUPFAM" id="SSF52949">
    <property type="entry name" value="Macro domain-like"/>
    <property type="match status" value="2"/>
</dbReference>
<dbReference type="SUPFAM" id="SSF56399">
    <property type="entry name" value="ADP-ribosylation"/>
    <property type="match status" value="1"/>
</dbReference>
<dbReference type="InterPro" id="IPR002589">
    <property type="entry name" value="Macro_dom"/>
</dbReference>
<dbReference type="GO" id="GO:0005634">
    <property type="term" value="C:nucleus"/>
    <property type="evidence" value="ECO:0007669"/>
    <property type="project" value="UniProtKB-SubCell"/>
</dbReference>
<comment type="caution">
    <text evidence="9">The sequence shown here is derived from an EMBL/GenBank/DDBJ whole genome shotgun (WGS) entry which is preliminary data.</text>
</comment>
<evidence type="ECO:0008006" key="11">
    <source>
        <dbReference type="Google" id="ProtNLM"/>
    </source>
</evidence>
<evidence type="ECO:0000256" key="3">
    <source>
        <dbReference type="ARBA" id="ARBA00022679"/>
    </source>
</evidence>
<dbReference type="GO" id="GO:0003714">
    <property type="term" value="F:transcription corepressor activity"/>
    <property type="evidence" value="ECO:0007669"/>
    <property type="project" value="TreeGrafter"/>
</dbReference>
<evidence type="ECO:0000256" key="5">
    <source>
        <dbReference type="ARBA" id="ARBA00023242"/>
    </source>
</evidence>
<feature type="domain" description="Macro" evidence="8">
    <location>
        <begin position="57"/>
        <end position="298"/>
    </location>
</feature>
<keyword evidence="5" id="KW-0539">Nucleus</keyword>
<protein>
    <recommendedName>
        <fullName evidence="11">Poly [ADP-ribose] polymerase</fullName>
    </recommendedName>
</protein>
<dbReference type="GO" id="GO:0044389">
    <property type="term" value="F:ubiquitin-like protein ligase binding"/>
    <property type="evidence" value="ECO:0007669"/>
    <property type="project" value="TreeGrafter"/>
</dbReference>
<comment type="similarity">
    <text evidence="6">Belongs to the ARTD/PARP family.</text>
</comment>
<dbReference type="GO" id="GO:1990404">
    <property type="term" value="F:NAD+-protein mono-ADP-ribosyltransferase activity"/>
    <property type="evidence" value="ECO:0007669"/>
    <property type="project" value="TreeGrafter"/>
</dbReference>
<feature type="domain" description="PARP catalytic" evidence="7">
    <location>
        <begin position="490"/>
        <end position="670"/>
    </location>
</feature>
<evidence type="ECO:0000259" key="7">
    <source>
        <dbReference type="PROSITE" id="PS51059"/>
    </source>
</evidence>
<dbReference type="Gene3D" id="3.40.220.10">
    <property type="entry name" value="Leucine Aminopeptidase, subunit E, domain 1"/>
    <property type="match status" value="2"/>
</dbReference>
<dbReference type="GO" id="GO:0010629">
    <property type="term" value="P:negative regulation of gene expression"/>
    <property type="evidence" value="ECO:0007669"/>
    <property type="project" value="TreeGrafter"/>
</dbReference>
<accession>A0A9D3PSR6</accession>
<reference evidence="9" key="1">
    <citation type="submission" date="2021-01" db="EMBL/GenBank/DDBJ databases">
        <authorList>
            <person name="Zahm M."/>
            <person name="Roques C."/>
            <person name="Cabau C."/>
            <person name="Klopp C."/>
            <person name="Donnadieu C."/>
            <person name="Jouanno E."/>
            <person name="Lampietro C."/>
            <person name="Louis A."/>
            <person name="Herpin A."/>
            <person name="Echchiki A."/>
            <person name="Berthelot C."/>
            <person name="Parey E."/>
            <person name="Roest-Crollius H."/>
            <person name="Braasch I."/>
            <person name="Postlethwait J."/>
            <person name="Bobe J."/>
            <person name="Montfort J."/>
            <person name="Bouchez O."/>
            <person name="Begum T."/>
            <person name="Mejri S."/>
            <person name="Adams A."/>
            <person name="Chen W.-J."/>
            <person name="Guiguen Y."/>
        </authorList>
    </citation>
    <scope>NUCLEOTIDE SEQUENCE</scope>
    <source>
        <strain evidence="9">YG-15Mar2019-1</strain>
        <tissue evidence="9">Brain</tissue>
    </source>
</reference>
<dbReference type="EMBL" id="JAFDVH010000012">
    <property type="protein sequence ID" value="KAG7467509.1"/>
    <property type="molecule type" value="Genomic_DNA"/>
</dbReference>
<dbReference type="SMART" id="SM00506">
    <property type="entry name" value="A1pp"/>
    <property type="match status" value="1"/>
</dbReference>
<dbReference type="GO" id="GO:0060335">
    <property type="term" value="P:positive regulation of type II interferon-mediated signaling pathway"/>
    <property type="evidence" value="ECO:0007669"/>
    <property type="project" value="TreeGrafter"/>
</dbReference>
<dbReference type="PANTHER" id="PTHR14453:SF70">
    <property type="entry name" value="PROTEIN MONO-ADP-RIBOSYLTRANSFERASE PARP9"/>
    <property type="match status" value="1"/>
</dbReference>
<evidence type="ECO:0000256" key="2">
    <source>
        <dbReference type="ARBA" id="ARBA00022676"/>
    </source>
</evidence>
<dbReference type="InterPro" id="IPR043472">
    <property type="entry name" value="Macro_dom-like"/>
</dbReference>
<evidence type="ECO:0000256" key="6">
    <source>
        <dbReference type="ARBA" id="ARBA00024347"/>
    </source>
</evidence>
<dbReference type="GO" id="GO:0070212">
    <property type="term" value="P:protein poly-ADP-ribosylation"/>
    <property type="evidence" value="ECO:0007669"/>
    <property type="project" value="TreeGrafter"/>
</dbReference>
<comment type="subcellular location">
    <subcellularLocation>
        <location evidence="1">Nucleus</location>
    </subcellularLocation>
</comment>
<dbReference type="Proteomes" id="UP001046870">
    <property type="component" value="Chromosome 12"/>
</dbReference>
<dbReference type="Pfam" id="PF01661">
    <property type="entry name" value="Macro"/>
    <property type="match status" value="1"/>
</dbReference>
<dbReference type="GO" id="GO:0003950">
    <property type="term" value="F:NAD+ poly-ADP-ribosyltransferase activity"/>
    <property type="evidence" value="ECO:0007669"/>
    <property type="project" value="InterPro"/>
</dbReference>
<gene>
    <name evidence="9" type="ORF">MATL_G00154510</name>
</gene>
<evidence type="ECO:0000256" key="4">
    <source>
        <dbReference type="ARBA" id="ARBA00023027"/>
    </source>
</evidence>
<dbReference type="InterPro" id="IPR052056">
    <property type="entry name" value="Mono-ARTD/PARP"/>
</dbReference>
<evidence type="ECO:0000259" key="8">
    <source>
        <dbReference type="PROSITE" id="PS51154"/>
    </source>
</evidence>
<dbReference type="CDD" id="cd02903">
    <property type="entry name" value="Macro_BAL-like"/>
    <property type="match status" value="1"/>
</dbReference>
<keyword evidence="4" id="KW-0520">NAD</keyword>
<sequence length="670" mass="74997">MNDSGKIPVDFATAQLLSECGEVLIRVVRSKFGCRTVLRNIGIAGRPESDRKVAMTQEKRYSIKLSGLEISVWKDDLTTHQVDAVVNAANEDLHHGAGLAGALVRVGGKDIQRWSDEIIKNHGKMDNVTLHIKQGNIELEKVDVIVNTVSPGLRLSEGAISKAILKKAGHRIQSEINRHYGTEFGDVIETQGYDLDCSYVYHTVCAPKTVVNSAKILLSVLSKCLDKAARSKHTSISFPAIGTGNLDFSKQEVAKIMMRAVSDFAEKYQGKKMDVSFVLYPSEANTLKAFEKEMHSLEDATISSPNKGSYENNGATNEAVACIELYSNSTENRREATRWIYSILLLMRESYTITNNHIQHFGLREHEELLSLQTMWKVSIGEFLRDGSAGVIITGPREGVKGAVLAVEALCCQAQEEFARAEENAMLHTLVRWRCVDIPELEEPENSGALERAYLAGSNTETLKLNGSEIEVNLKKLEAKILSGMSYRIERSVFKDYSLKFQRTVINPQSTDQKDRLHSFSGLNIIKIEKVQNPLLEYHFKLKQKQVSDRPKCLYQRVPAQFCDLVCRVGFQRFYSPPQDQKYGAGIYFSHSVDTARKQAEHLCQEEEYIYIFEAQVLTGKATVGSPDLIVPPALGRDPFSLYDSVKGDTDTRVIFNSHQALPIYLITCK</sequence>
<dbReference type="PANTHER" id="PTHR14453">
    <property type="entry name" value="PARP/ZINC FINGER CCCH TYPE DOMAIN CONTAINING PROTEIN"/>
    <property type="match status" value="1"/>
</dbReference>
<dbReference type="GO" id="GO:0005737">
    <property type="term" value="C:cytoplasm"/>
    <property type="evidence" value="ECO:0007669"/>
    <property type="project" value="TreeGrafter"/>
</dbReference>
<keyword evidence="10" id="KW-1185">Reference proteome</keyword>
<name>A0A9D3PSR6_MEGAT</name>
<evidence type="ECO:0000313" key="9">
    <source>
        <dbReference type="EMBL" id="KAG7467509.1"/>
    </source>
</evidence>
<proteinExistence type="inferred from homology"/>
<evidence type="ECO:0000313" key="10">
    <source>
        <dbReference type="Proteomes" id="UP001046870"/>
    </source>
</evidence>
<dbReference type="PROSITE" id="PS51154">
    <property type="entry name" value="MACRO"/>
    <property type="match status" value="1"/>
</dbReference>
<dbReference type="AlphaFoldDB" id="A0A9D3PSR6"/>
<keyword evidence="2" id="KW-0328">Glycosyltransferase</keyword>
<evidence type="ECO:0000256" key="1">
    <source>
        <dbReference type="ARBA" id="ARBA00004123"/>
    </source>
</evidence>